<dbReference type="EMBL" id="JALLKP010000001">
    <property type="protein sequence ID" value="KAK2198111.1"/>
    <property type="molecule type" value="Genomic_DNA"/>
</dbReference>
<organism evidence="1 2">
    <name type="scientific">Babesia duncani</name>
    <dbReference type="NCBI Taxonomy" id="323732"/>
    <lineage>
        <taxon>Eukaryota</taxon>
        <taxon>Sar</taxon>
        <taxon>Alveolata</taxon>
        <taxon>Apicomplexa</taxon>
        <taxon>Aconoidasida</taxon>
        <taxon>Piroplasmida</taxon>
        <taxon>Babesiidae</taxon>
        <taxon>Babesia</taxon>
    </lineage>
</organism>
<protein>
    <submittedName>
        <fullName evidence="1">Thioredoxin-like superfamily</fullName>
    </submittedName>
</protein>
<dbReference type="Proteomes" id="UP001214638">
    <property type="component" value="Unassembled WGS sequence"/>
</dbReference>
<proteinExistence type="predicted"/>
<dbReference type="RefSeq" id="XP_067804953.1">
    <property type="nucleotide sequence ID" value="XM_067946162.1"/>
</dbReference>
<dbReference type="PROSITE" id="PS51354">
    <property type="entry name" value="GLUTAREDOXIN_2"/>
    <property type="match status" value="1"/>
</dbReference>
<evidence type="ECO:0000313" key="1">
    <source>
        <dbReference type="EMBL" id="KAK2198111.1"/>
    </source>
</evidence>
<dbReference type="Gene3D" id="3.40.30.10">
    <property type="entry name" value="Glutaredoxin"/>
    <property type="match status" value="1"/>
</dbReference>
<dbReference type="SUPFAM" id="SSF52833">
    <property type="entry name" value="Thioredoxin-like"/>
    <property type="match status" value="1"/>
</dbReference>
<keyword evidence="2" id="KW-1185">Reference proteome</keyword>
<dbReference type="GeneID" id="94335414"/>
<dbReference type="AlphaFoldDB" id="A0AAD9PP19"/>
<gene>
    <name evidence="1" type="ORF">BdWA1_001116</name>
</gene>
<dbReference type="InterPro" id="IPR036249">
    <property type="entry name" value="Thioredoxin-like_sf"/>
</dbReference>
<dbReference type="KEGG" id="bdw:94335414"/>
<name>A0AAD9PP19_9APIC</name>
<evidence type="ECO:0000313" key="2">
    <source>
        <dbReference type="Proteomes" id="UP001214638"/>
    </source>
</evidence>
<reference evidence="1" key="1">
    <citation type="journal article" date="2023" name="Nat. Microbiol.">
        <title>Babesia duncani multi-omics identifies virulence factors and drug targets.</title>
        <authorList>
            <person name="Singh P."/>
            <person name="Lonardi S."/>
            <person name="Liang Q."/>
            <person name="Vydyam P."/>
            <person name="Khabirova E."/>
            <person name="Fang T."/>
            <person name="Gihaz S."/>
            <person name="Thekkiniath J."/>
            <person name="Munshi M."/>
            <person name="Abel S."/>
            <person name="Ciampossin L."/>
            <person name="Batugedara G."/>
            <person name="Gupta M."/>
            <person name="Lu X.M."/>
            <person name="Lenz T."/>
            <person name="Chakravarty S."/>
            <person name="Cornillot E."/>
            <person name="Hu Y."/>
            <person name="Ma W."/>
            <person name="Gonzalez L.M."/>
            <person name="Sanchez S."/>
            <person name="Estrada K."/>
            <person name="Sanchez-Flores A."/>
            <person name="Montero E."/>
            <person name="Harb O.S."/>
            <person name="Le Roch K.G."/>
            <person name="Mamoun C.B."/>
        </authorList>
    </citation>
    <scope>NUCLEOTIDE SEQUENCE</scope>
    <source>
        <strain evidence="1">WA1</strain>
    </source>
</reference>
<sequence length="167" mass="18385">MFSHFAACSASGLIGARQGFSSLARPIYDCASFKTFVKTCNEAYKRNKSKVDTAMANLFTRHPLLVFTEGPWDSPKSLATSNVCKMFTLLQIAPLHSVDLFACPEVFGFLSTRLKEPVRTMVFLNGKPLGGHDELLELFTNGKLLHALGRKPNTPNSDKATLPIANY</sequence>
<comment type="caution">
    <text evidence="1">The sequence shown here is derived from an EMBL/GenBank/DDBJ whole genome shotgun (WGS) entry which is preliminary data.</text>
</comment>
<accession>A0AAD9PP19</accession>